<reference evidence="2 3" key="1">
    <citation type="submission" date="2017-03" db="EMBL/GenBank/DDBJ databases">
        <title>An alternative strategy for trypanosome survival in the mammalian bloodstream revealed through genome and transcriptome analysis of the ubiquitous bovine parasite Trypanosoma (Megatrypanum) theileri.</title>
        <authorList>
            <person name="Kelly S."/>
            <person name="Ivens A."/>
            <person name="Mott A."/>
            <person name="O'Neill E."/>
            <person name="Emms D."/>
            <person name="Macleod O."/>
            <person name="Voorheis P."/>
            <person name="Matthews J."/>
            <person name="Matthews K."/>
            <person name="Carrington M."/>
        </authorList>
    </citation>
    <scope>NUCLEOTIDE SEQUENCE [LARGE SCALE GENOMIC DNA]</scope>
    <source>
        <strain evidence="2">Edinburgh</strain>
    </source>
</reference>
<gene>
    <name evidence="2" type="ORF">TM35_000261990</name>
</gene>
<dbReference type="OrthoDB" id="252945at2759"/>
<evidence type="ECO:0000313" key="3">
    <source>
        <dbReference type="Proteomes" id="UP000192257"/>
    </source>
</evidence>
<dbReference type="Proteomes" id="UP000192257">
    <property type="component" value="Unassembled WGS sequence"/>
</dbReference>
<evidence type="ECO:0000256" key="1">
    <source>
        <dbReference type="SAM" id="MobiDB-lite"/>
    </source>
</evidence>
<organism evidence="2 3">
    <name type="scientific">Trypanosoma theileri</name>
    <dbReference type="NCBI Taxonomy" id="67003"/>
    <lineage>
        <taxon>Eukaryota</taxon>
        <taxon>Discoba</taxon>
        <taxon>Euglenozoa</taxon>
        <taxon>Kinetoplastea</taxon>
        <taxon>Metakinetoplastina</taxon>
        <taxon>Trypanosomatida</taxon>
        <taxon>Trypanosomatidae</taxon>
        <taxon>Trypanosoma</taxon>
    </lineage>
</organism>
<protein>
    <submittedName>
        <fullName evidence="2">Uncharacterized protein</fullName>
    </submittedName>
</protein>
<accession>A0A1X0NPY8</accession>
<dbReference type="AlphaFoldDB" id="A0A1X0NPY8"/>
<feature type="region of interest" description="Disordered" evidence="1">
    <location>
        <begin position="166"/>
        <end position="187"/>
    </location>
</feature>
<name>A0A1X0NPY8_9TRYP</name>
<sequence>MSTCTFLSRRLSHLRNEERAYEERQRLRNPAQSTEEERQRLRQRLLRHAVDRIVASGAAEKGIPLVSEAQGAEVLADRPLRSQRTRSPNGPGRPMVRLDNGTAVTVTEFVAGVRANGPPPDALPGPTILQMLHDIQQQEREWQSDVGEAQHTVAPDVLWEELHQLDEEDEREAEEKRRAEREALPDAEEVYGKGLPYVLNPANAETVYILDSQGENQKEEERDHQRHLERKNTMKTLEWILTPLLKRKNSVDFDNPGRTVD</sequence>
<comment type="caution">
    <text evidence="2">The sequence shown here is derived from an EMBL/GenBank/DDBJ whole genome shotgun (WGS) entry which is preliminary data.</text>
</comment>
<dbReference type="EMBL" id="NBCO01000026">
    <property type="protein sequence ID" value="ORC86747.1"/>
    <property type="molecule type" value="Genomic_DNA"/>
</dbReference>
<evidence type="ECO:0000313" key="2">
    <source>
        <dbReference type="EMBL" id="ORC86747.1"/>
    </source>
</evidence>
<dbReference type="GeneID" id="39987716"/>
<proteinExistence type="predicted"/>
<dbReference type="VEuPathDB" id="TriTrypDB:TM35_000261990"/>
<feature type="region of interest" description="Disordered" evidence="1">
    <location>
        <begin position="19"/>
        <end position="39"/>
    </location>
</feature>
<dbReference type="RefSeq" id="XP_028880813.1">
    <property type="nucleotide sequence ID" value="XM_029027936.1"/>
</dbReference>
<keyword evidence="3" id="KW-1185">Reference proteome</keyword>
<feature type="compositionally biased region" description="Basic and acidic residues" evidence="1">
    <location>
        <begin position="173"/>
        <end position="184"/>
    </location>
</feature>